<protein>
    <submittedName>
        <fullName evidence="1">Uncharacterized protein</fullName>
    </submittedName>
</protein>
<evidence type="ECO:0000313" key="1">
    <source>
        <dbReference type="EMBL" id="MCI30244.1"/>
    </source>
</evidence>
<dbReference type="Proteomes" id="UP000265520">
    <property type="component" value="Unassembled WGS sequence"/>
</dbReference>
<feature type="non-terminal residue" evidence="1">
    <location>
        <position position="48"/>
    </location>
</feature>
<reference evidence="1 2" key="1">
    <citation type="journal article" date="2018" name="Front. Plant Sci.">
        <title>Red Clover (Trifolium pratense) and Zigzag Clover (T. medium) - A Picture of Genomic Similarities and Differences.</title>
        <authorList>
            <person name="Dluhosova J."/>
            <person name="Istvanek J."/>
            <person name="Nedelnik J."/>
            <person name="Repkova J."/>
        </authorList>
    </citation>
    <scope>NUCLEOTIDE SEQUENCE [LARGE SCALE GENOMIC DNA]</scope>
    <source>
        <strain evidence="2">cv. 10/8</strain>
        <tissue evidence="1">Leaf</tissue>
    </source>
</reference>
<dbReference type="AlphaFoldDB" id="A0A392R299"/>
<name>A0A392R299_9FABA</name>
<proteinExistence type="predicted"/>
<comment type="caution">
    <text evidence="1">The sequence shown here is derived from an EMBL/GenBank/DDBJ whole genome shotgun (WGS) entry which is preliminary data.</text>
</comment>
<accession>A0A392R299</accession>
<keyword evidence="2" id="KW-1185">Reference proteome</keyword>
<dbReference type="EMBL" id="LXQA010178116">
    <property type="protein sequence ID" value="MCI30244.1"/>
    <property type="molecule type" value="Genomic_DNA"/>
</dbReference>
<evidence type="ECO:0000313" key="2">
    <source>
        <dbReference type="Proteomes" id="UP000265520"/>
    </source>
</evidence>
<sequence length="48" mass="4850">MKQETGFVSGTGARRRPPLRKAQLACCVVAVCSGAGVGARSSLACAAR</sequence>
<organism evidence="1 2">
    <name type="scientific">Trifolium medium</name>
    <dbReference type="NCBI Taxonomy" id="97028"/>
    <lineage>
        <taxon>Eukaryota</taxon>
        <taxon>Viridiplantae</taxon>
        <taxon>Streptophyta</taxon>
        <taxon>Embryophyta</taxon>
        <taxon>Tracheophyta</taxon>
        <taxon>Spermatophyta</taxon>
        <taxon>Magnoliopsida</taxon>
        <taxon>eudicotyledons</taxon>
        <taxon>Gunneridae</taxon>
        <taxon>Pentapetalae</taxon>
        <taxon>rosids</taxon>
        <taxon>fabids</taxon>
        <taxon>Fabales</taxon>
        <taxon>Fabaceae</taxon>
        <taxon>Papilionoideae</taxon>
        <taxon>50 kb inversion clade</taxon>
        <taxon>NPAAA clade</taxon>
        <taxon>Hologalegina</taxon>
        <taxon>IRL clade</taxon>
        <taxon>Trifolieae</taxon>
        <taxon>Trifolium</taxon>
    </lineage>
</organism>